<comment type="caution">
    <text evidence="2">The sequence shown here is derived from an EMBL/GenBank/DDBJ whole genome shotgun (WGS) entry which is preliminary data.</text>
</comment>
<evidence type="ECO:0000259" key="1">
    <source>
        <dbReference type="Pfam" id="PF12680"/>
    </source>
</evidence>
<dbReference type="Pfam" id="PF12680">
    <property type="entry name" value="SnoaL_2"/>
    <property type="match status" value="1"/>
</dbReference>
<dbReference type="Gene3D" id="3.10.450.50">
    <property type="match status" value="1"/>
</dbReference>
<feature type="domain" description="SnoaL-like" evidence="1">
    <location>
        <begin position="17"/>
        <end position="109"/>
    </location>
</feature>
<dbReference type="InterPro" id="IPR032710">
    <property type="entry name" value="NTF2-like_dom_sf"/>
</dbReference>
<dbReference type="PANTHER" id="PTHR34003">
    <property type="entry name" value="BLL2395 PROTEIN"/>
    <property type="match status" value="1"/>
</dbReference>
<proteinExistence type="predicted"/>
<evidence type="ECO:0000313" key="2">
    <source>
        <dbReference type="EMBL" id="MBL0740326.1"/>
    </source>
</evidence>
<evidence type="ECO:0000313" key="3">
    <source>
        <dbReference type="Proteomes" id="UP000613030"/>
    </source>
</evidence>
<dbReference type="RefSeq" id="WP_202007533.1">
    <property type="nucleotide sequence ID" value="NZ_JAERRB010000001.1"/>
</dbReference>
<protein>
    <submittedName>
        <fullName evidence="2">Nuclear transport factor 2 family protein</fullName>
    </submittedName>
</protein>
<organism evidence="2 3">
    <name type="scientific">Chryseolinea lacunae</name>
    <dbReference type="NCBI Taxonomy" id="2801331"/>
    <lineage>
        <taxon>Bacteria</taxon>
        <taxon>Pseudomonadati</taxon>
        <taxon>Bacteroidota</taxon>
        <taxon>Cytophagia</taxon>
        <taxon>Cytophagales</taxon>
        <taxon>Fulvivirgaceae</taxon>
        <taxon>Chryseolinea</taxon>
    </lineage>
</organism>
<dbReference type="SUPFAM" id="SSF54427">
    <property type="entry name" value="NTF2-like"/>
    <property type="match status" value="1"/>
</dbReference>
<dbReference type="PANTHER" id="PTHR34003:SF2">
    <property type="entry name" value="SNOAL-LIKE DOMAIN-CONTAINING PROTEIN"/>
    <property type="match status" value="1"/>
</dbReference>
<gene>
    <name evidence="2" type="ORF">JI741_03815</name>
</gene>
<accession>A0ABS1KLK1</accession>
<sequence length="117" mass="13565">MNTIKDKLADLNQLVVSGNLLEAFEKYYHDDVQMQENANAPTVGKAANRLREQEFIGNIAEFRSATVHGLATDNNISFVIWHYDYTHKEWGVKNYTQVSVQHWQDGKIIKEHFYYGS</sequence>
<name>A0ABS1KLK1_9BACT</name>
<dbReference type="EMBL" id="JAERRB010000001">
    <property type="protein sequence ID" value="MBL0740326.1"/>
    <property type="molecule type" value="Genomic_DNA"/>
</dbReference>
<dbReference type="Proteomes" id="UP000613030">
    <property type="component" value="Unassembled WGS sequence"/>
</dbReference>
<keyword evidence="3" id="KW-1185">Reference proteome</keyword>
<dbReference type="InterPro" id="IPR037401">
    <property type="entry name" value="SnoaL-like"/>
</dbReference>
<reference evidence="2 3" key="1">
    <citation type="submission" date="2021-01" db="EMBL/GenBank/DDBJ databases">
        <title>Chryseolinea sp. Jin1 Genome sequencing and assembly.</title>
        <authorList>
            <person name="Kim I."/>
        </authorList>
    </citation>
    <scope>NUCLEOTIDE SEQUENCE [LARGE SCALE GENOMIC DNA]</scope>
    <source>
        <strain evidence="2 3">Jin1</strain>
    </source>
</reference>